<dbReference type="PANTHER" id="PTHR48071">
    <property type="entry name" value="SRCR DOMAIN-CONTAINING PROTEIN"/>
    <property type="match status" value="1"/>
</dbReference>
<dbReference type="PROSITE" id="PS00420">
    <property type="entry name" value="SRCR_1"/>
    <property type="match status" value="2"/>
</dbReference>
<feature type="disulfide bond" evidence="7">
    <location>
        <begin position="80"/>
        <end position="90"/>
    </location>
</feature>
<dbReference type="PROSITE" id="PS50287">
    <property type="entry name" value="SRCR_2"/>
    <property type="match status" value="2"/>
</dbReference>
<evidence type="ECO:0000313" key="10">
    <source>
        <dbReference type="Proteomes" id="UP001460270"/>
    </source>
</evidence>
<evidence type="ECO:0000256" key="1">
    <source>
        <dbReference type="ARBA" id="ARBA00004613"/>
    </source>
</evidence>
<evidence type="ECO:0000256" key="7">
    <source>
        <dbReference type="PROSITE-ProRule" id="PRU00196"/>
    </source>
</evidence>
<accession>A0AAW0NYS1</accession>
<evidence type="ECO:0000256" key="5">
    <source>
        <dbReference type="ARBA" id="ARBA00023157"/>
    </source>
</evidence>
<dbReference type="FunFam" id="3.10.250.10:FF:000009">
    <property type="entry name" value="WC1"/>
    <property type="match status" value="1"/>
</dbReference>
<dbReference type="AlphaFoldDB" id="A0AAW0NYS1"/>
<feature type="disulfide bond" evidence="7">
    <location>
        <begin position="49"/>
        <end position="110"/>
    </location>
</feature>
<proteinExistence type="predicted"/>
<comment type="caution">
    <text evidence="9">The sequence shown here is derived from an EMBL/GenBank/DDBJ whole genome shotgun (WGS) entry which is preliminary data.</text>
</comment>
<keyword evidence="4" id="KW-0677">Repeat</keyword>
<dbReference type="GO" id="GO:0004252">
    <property type="term" value="F:serine-type endopeptidase activity"/>
    <property type="evidence" value="ECO:0007669"/>
    <property type="project" value="TreeGrafter"/>
</dbReference>
<evidence type="ECO:0000256" key="2">
    <source>
        <dbReference type="ARBA" id="ARBA00022525"/>
    </source>
</evidence>
<reference evidence="10" key="1">
    <citation type="submission" date="2024-04" db="EMBL/GenBank/DDBJ databases">
        <title>Salinicola lusitanus LLJ914,a marine bacterium isolated from the Okinawa Trough.</title>
        <authorList>
            <person name="Li J."/>
        </authorList>
    </citation>
    <scope>NUCLEOTIDE SEQUENCE [LARGE SCALE GENOMIC DNA]</scope>
</reference>
<gene>
    <name evidence="9" type="ORF">WMY93_015113</name>
</gene>
<keyword evidence="6" id="KW-0325">Glycoprotein</keyword>
<dbReference type="EMBL" id="JBBPFD010000010">
    <property type="protein sequence ID" value="KAK7910429.1"/>
    <property type="molecule type" value="Genomic_DNA"/>
</dbReference>
<dbReference type="FunFam" id="3.10.250.10:FF:000005">
    <property type="entry name" value="Neurotrypsin isoform A"/>
    <property type="match status" value="1"/>
</dbReference>
<feature type="disulfide bond" evidence="7">
    <location>
        <begin position="186"/>
        <end position="196"/>
    </location>
</feature>
<dbReference type="SUPFAM" id="SSF56487">
    <property type="entry name" value="SRCR-like"/>
    <property type="match status" value="2"/>
</dbReference>
<evidence type="ECO:0000256" key="4">
    <source>
        <dbReference type="ARBA" id="ARBA00022737"/>
    </source>
</evidence>
<dbReference type="PRINTS" id="PR00258">
    <property type="entry name" value="SPERACTRCPTR"/>
</dbReference>
<evidence type="ECO:0000256" key="3">
    <source>
        <dbReference type="ARBA" id="ARBA00022729"/>
    </source>
</evidence>
<dbReference type="Proteomes" id="UP001460270">
    <property type="component" value="Unassembled WGS sequence"/>
</dbReference>
<keyword evidence="5 7" id="KW-1015">Disulfide bond</keyword>
<name>A0AAW0NYS1_9GOBI</name>
<comment type="caution">
    <text evidence="7">Lacks conserved residue(s) required for the propagation of feature annotation.</text>
</comment>
<evidence type="ECO:0000313" key="9">
    <source>
        <dbReference type="EMBL" id="KAK7910429.1"/>
    </source>
</evidence>
<dbReference type="SMART" id="SM00202">
    <property type="entry name" value="SR"/>
    <property type="match status" value="2"/>
</dbReference>
<organism evidence="9 10">
    <name type="scientific">Mugilogobius chulae</name>
    <name type="common">yellowstripe goby</name>
    <dbReference type="NCBI Taxonomy" id="88201"/>
    <lineage>
        <taxon>Eukaryota</taxon>
        <taxon>Metazoa</taxon>
        <taxon>Chordata</taxon>
        <taxon>Craniata</taxon>
        <taxon>Vertebrata</taxon>
        <taxon>Euteleostomi</taxon>
        <taxon>Actinopterygii</taxon>
        <taxon>Neopterygii</taxon>
        <taxon>Teleostei</taxon>
        <taxon>Neoteleostei</taxon>
        <taxon>Acanthomorphata</taxon>
        <taxon>Gobiaria</taxon>
        <taxon>Gobiiformes</taxon>
        <taxon>Gobioidei</taxon>
        <taxon>Gobiidae</taxon>
        <taxon>Gobionellinae</taxon>
        <taxon>Mugilogobius</taxon>
    </lineage>
</organism>
<feature type="domain" description="SRCR" evidence="8">
    <location>
        <begin position="121"/>
        <end position="215"/>
    </location>
</feature>
<sequence length="269" mass="29118">MVSVGINSVEVRLVNGGSRCSGYVEAFVQRQWGGVCSLFWDLQDAQVVCRQLGCGKALYDTHYDIFGKRTYSFWMNLVQCTGEETELARCPHLEAGGSDCNPDELAGVICEDEPNNDITEMRLIDGGTNCSGRVEVLVAGLWGSVCSSSWDLQDAQVVCRQMGCGKALSAPVGFYFGDFWMGNVACTGDETELSQCGHSAFGEKQCYQAASVICEGPEYKVVLDADLVSTVPMSNEAMSSALIQQIRSMLENSGLSANFTITTNITKLP</sequence>
<dbReference type="GO" id="GO:0005615">
    <property type="term" value="C:extracellular space"/>
    <property type="evidence" value="ECO:0007669"/>
    <property type="project" value="TreeGrafter"/>
</dbReference>
<protein>
    <recommendedName>
        <fullName evidence="8">SRCR domain-containing protein</fullName>
    </recommendedName>
</protein>
<dbReference type="InterPro" id="IPR036772">
    <property type="entry name" value="SRCR-like_dom_sf"/>
</dbReference>
<keyword evidence="2" id="KW-0964">Secreted</keyword>
<keyword evidence="3" id="KW-0732">Signal</keyword>
<evidence type="ECO:0000256" key="6">
    <source>
        <dbReference type="ARBA" id="ARBA00023180"/>
    </source>
</evidence>
<comment type="subcellular location">
    <subcellularLocation>
        <location evidence="1">Secreted</location>
    </subcellularLocation>
</comment>
<dbReference type="PANTHER" id="PTHR48071:SF15">
    <property type="entry name" value="SRCR DOMAIN-CONTAINING PROTEIN"/>
    <property type="match status" value="1"/>
</dbReference>
<dbReference type="Gene3D" id="3.10.250.10">
    <property type="entry name" value="SRCR-like domain"/>
    <property type="match status" value="2"/>
</dbReference>
<feature type="domain" description="SRCR" evidence="8">
    <location>
        <begin position="11"/>
        <end position="111"/>
    </location>
</feature>
<evidence type="ECO:0000259" key="8">
    <source>
        <dbReference type="PROSITE" id="PS50287"/>
    </source>
</evidence>
<feature type="disulfide bond" evidence="7">
    <location>
        <begin position="36"/>
        <end position="100"/>
    </location>
</feature>
<dbReference type="Pfam" id="PF00530">
    <property type="entry name" value="SRCR"/>
    <property type="match status" value="2"/>
</dbReference>
<dbReference type="GO" id="GO:0005886">
    <property type="term" value="C:plasma membrane"/>
    <property type="evidence" value="ECO:0007669"/>
    <property type="project" value="TreeGrafter"/>
</dbReference>
<dbReference type="GO" id="GO:0031638">
    <property type="term" value="P:zymogen activation"/>
    <property type="evidence" value="ECO:0007669"/>
    <property type="project" value="TreeGrafter"/>
</dbReference>
<keyword evidence="10" id="KW-1185">Reference proteome</keyword>
<dbReference type="InterPro" id="IPR001190">
    <property type="entry name" value="SRCR"/>
</dbReference>